<dbReference type="PhylomeDB" id="A0A068UBG3"/>
<dbReference type="PANTHER" id="PTHR23155:SF1152">
    <property type="entry name" value="AAA+ ATPASE DOMAIN-CONTAINING PROTEIN"/>
    <property type="match status" value="1"/>
</dbReference>
<dbReference type="Gene3D" id="1.10.8.430">
    <property type="entry name" value="Helical domain of apoptotic protease-activating factors"/>
    <property type="match status" value="1"/>
</dbReference>
<dbReference type="Gene3D" id="1.10.10.10">
    <property type="entry name" value="Winged helix-like DNA-binding domain superfamily/Winged helix DNA-binding domain"/>
    <property type="match status" value="1"/>
</dbReference>
<feature type="domain" description="Disease resistance R13L4/SHOC-2-like LRR" evidence="13">
    <location>
        <begin position="362"/>
        <end position="638"/>
    </location>
</feature>
<name>A0A068UBG3_COFCA</name>
<evidence type="ECO:0000256" key="9">
    <source>
        <dbReference type="ARBA" id="ARBA00022821"/>
    </source>
</evidence>
<evidence type="ECO:0000256" key="8">
    <source>
        <dbReference type="ARBA" id="ARBA00022741"/>
    </source>
</evidence>
<dbReference type="Pfam" id="PF00931">
    <property type="entry name" value="NB-ARC"/>
    <property type="match status" value="1"/>
</dbReference>
<accession>A0A068UBG3</accession>
<dbReference type="GO" id="GO:0005524">
    <property type="term" value="F:ATP binding"/>
    <property type="evidence" value="ECO:0007669"/>
    <property type="project" value="UniProtKB-KW"/>
</dbReference>
<keyword evidence="15" id="KW-1185">Reference proteome</keyword>
<dbReference type="InterPro" id="IPR055414">
    <property type="entry name" value="LRR_R13L4/SHOC2-like"/>
</dbReference>
<evidence type="ECO:0000313" key="15">
    <source>
        <dbReference type="Proteomes" id="UP000295252"/>
    </source>
</evidence>
<dbReference type="InterPro" id="IPR044974">
    <property type="entry name" value="Disease_R_plants"/>
</dbReference>
<feature type="domain" description="NB-ARC" evidence="11">
    <location>
        <begin position="1"/>
        <end position="149"/>
    </location>
</feature>
<dbReference type="SUPFAM" id="SSF52058">
    <property type="entry name" value="L domain-like"/>
    <property type="match status" value="1"/>
</dbReference>
<keyword evidence="10" id="KW-0067">ATP-binding</keyword>
<sequence>MPGQGKTTLAKKVYNDPSVKYYFNRCAWCFVSQMYNTKELLLDILSDLNGLDVRVSKPTAREEDLAEWLWKCLKGRRFLIVMDDIWDIGAWDSIKRSLPDDDNGSRVMFTSRIRNLVLQAKLNSSPCPLSPLSDEESWELLQEKLFNNNGCPSDLLEVGQKIAKNCKGLPLAVVLVAGILARENNDLEWWNQVQESIGSHIASEGCMDILELSYKHLPHRLRPCFLYFGAFPEAKIIRVQKLMKLWIAEVFIKSDEVKSSNDVAGEYLMDLIDRSLVTTAATSSKGEVKACRIHDLLHDFCLAKAKEENFFQWVHGHDVSYHSPIPKVYDEYRLCISSEWEQFIHSRPVGPGVHSLLVSGIHVERCQHSKMTSFFLGFKFLYVLDLECIYVDDFFPEEIILMIHLRYLAIWCCTNYIPSSIETLWNLETLIVKGARIYSIPLPDTIWEMKSLRHVDIPTMSFRDYENDESCQLQNVETFATPTLTSGKDTEELLRRLPRLRKLKCNFFEIQLDSEDPIGFPALGCLSQLESLNVCNCGDMLIGENDDQFPSFSFPNTLRKLTLENFCLTREAISAIGQLPNLEVLKLRKSAFLDLKWDMEDGEFIKLKFLQLSEVQIEKWNACSEPFPSLQRLVLINCKGLEEILSIFGDIPTLRIMRMYWCHKATSSAQQIFEEQQDMGNDGFEVYILDD</sequence>
<keyword evidence="6" id="KW-0381">Hypersensitive response</keyword>
<evidence type="ECO:0000259" key="12">
    <source>
        <dbReference type="Pfam" id="PF23559"/>
    </source>
</evidence>
<dbReference type="AlphaFoldDB" id="A0A068UBG3"/>
<dbReference type="PANTHER" id="PTHR23155">
    <property type="entry name" value="DISEASE RESISTANCE PROTEIN RP"/>
    <property type="match status" value="1"/>
</dbReference>
<comment type="similarity">
    <text evidence="3">Belongs to the disease resistance NB-LRR family.</text>
</comment>
<dbReference type="InterPro" id="IPR036388">
    <property type="entry name" value="WH-like_DNA-bd_sf"/>
</dbReference>
<dbReference type="SUPFAM" id="SSF52540">
    <property type="entry name" value="P-loop containing nucleoside triphosphate hydrolases"/>
    <property type="match status" value="1"/>
</dbReference>
<dbReference type="InterPro" id="IPR027417">
    <property type="entry name" value="P-loop_NTPase"/>
</dbReference>
<evidence type="ECO:0000259" key="11">
    <source>
        <dbReference type="Pfam" id="PF00931"/>
    </source>
</evidence>
<keyword evidence="4" id="KW-0963">Cytoplasm</keyword>
<evidence type="ECO:0000256" key="6">
    <source>
        <dbReference type="ARBA" id="ARBA00022667"/>
    </source>
</evidence>
<dbReference type="InterPro" id="IPR058922">
    <property type="entry name" value="WHD_DRP"/>
</dbReference>
<dbReference type="FunFam" id="1.10.10.10:FF:000322">
    <property type="entry name" value="Probable disease resistance protein At1g63360"/>
    <property type="match status" value="1"/>
</dbReference>
<dbReference type="InterPro" id="IPR032675">
    <property type="entry name" value="LRR_dom_sf"/>
</dbReference>
<dbReference type="InterPro" id="IPR042197">
    <property type="entry name" value="Apaf_helical"/>
</dbReference>
<proteinExistence type="inferred from homology"/>
<dbReference type="Pfam" id="PF23559">
    <property type="entry name" value="WHD_DRP"/>
    <property type="match status" value="1"/>
</dbReference>
<organism evidence="14 15">
    <name type="scientific">Coffea canephora</name>
    <name type="common">Robusta coffee</name>
    <dbReference type="NCBI Taxonomy" id="49390"/>
    <lineage>
        <taxon>Eukaryota</taxon>
        <taxon>Viridiplantae</taxon>
        <taxon>Streptophyta</taxon>
        <taxon>Embryophyta</taxon>
        <taxon>Tracheophyta</taxon>
        <taxon>Spermatophyta</taxon>
        <taxon>Magnoliopsida</taxon>
        <taxon>eudicotyledons</taxon>
        <taxon>Gunneridae</taxon>
        <taxon>Pentapetalae</taxon>
        <taxon>asterids</taxon>
        <taxon>lamiids</taxon>
        <taxon>Gentianales</taxon>
        <taxon>Rubiaceae</taxon>
        <taxon>Ixoroideae</taxon>
        <taxon>Gardenieae complex</taxon>
        <taxon>Bertiereae - Coffeeae clade</taxon>
        <taxon>Coffeeae</taxon>
        <taxon>Coffea</taxon>
    </lineage>
</organism>
<evidence type="ECO:0000259" key="13">
    <source>
        <dbReference type="Pfam" id="PF23598"/>
    </source>
</evidence>
<dbReference type="EMBL" id="HG739100">
    <property type="protein sequence ID" value="CDP05534.1"/>
    <property type="molecule type" value="Genomic_DNA"/>
</dbReference>
<dbReference type="Gramene" id="CDP05534">
    <property type="protein sequence ID" value="CDP05534"/>
    <property type="gene ID" value="GSCOC_T00020642001"/>
</dbReference>
<dbReference type="GO" id="GO:0005737">
    <property type="term" value="C:cytoplasm"/>
    <property type="evidence" value="ECO:0007669"/>
    <property type="project" value="UniProtKB-SubCell"/>
</dbReference>
<dbReference type="InParanoid" id="A0A068UBG3"/>
<dbReference type="Pfam" id="PF23598">
    <property type="entry name" value="LRR_14"/>
    <property type="match status" value="1"/>
</dbReference>
<evidence type="ECO:0000256" key="10">
    <source>
        <dbReference type="ARBA" id="ARBA00022840"/>
    </source>
</evidence>
<reference evidence="15" key="1">
    <citation type="journal article" date="2014" name="Science">
        <title>The coffee genome provides insight into the convergent evolution of caffeine biosynthesis.</title>
        <authorList>
            <person name="Denoeud F."/>
            <person name="Carretero-Paulet L."/>
            <person name="Dereeper A."/>
            <person name="Droc G."/>
            <person name="Guyot R."/>
            <person name="Pietrella M."/>
            <person name="Zheng C."/>
            <person name="Alberti A."/>
            <person name="Anthony F."/>
            <person name="Aprea G."/>
            <person name="Aury J.M."/>
            <person name="Bento P."/>
            <person name="Bernard M."/>
            <person name="Bocs S."/>
            <person name="Campa C."/>
            <person name="Cenci A."/>
            <person name="Combes M.C."/>
            <person name="Crouzillat D."/>
            <person name="Da Silva C."/>
            <person name="Daddiego L."/>
            <person name="De Bellis F."/>
            <person name="Dussert S."/>
            <person name="Garsmeur O."/>
            <person name="Gayraud T."/>
            <person name="Guignon V."/>
            <person name="Jahn K."/>
            <person name="Jamilloux V."/>
            <person name="Joet T."/>
            <person name="Labadie K."/>
            <person name="Lan T."/>
            <person name="Leclercq J."/>
            <person name="Lepelley M."/>
            <person name="Leroy T."/>
            <person name="Li L.T."/>
            <person name="Librado P."/>
            <person name="Lopez L."/>
            <person name="Munoz A."/>
            <person name="Noel B."/>
            <person name="Pallavicini A."/>
            <person name="Perrotta G."/>
            <person name="Poncet V."/>
            <person name="Pot D."/>
            <person name="Priyono X."/>
            <person name="Rigoreau M."/>
            <person name="Rouard M."/>
            <person name="Rozas J."/>
            <person name="Tranchant-Dubreuil C."/>
            <person name="VanBuren R."/>
            <person name="Zhang Q."/>
            <person name="Andrade A.C."/>
            <person name="Argout X."/>
            <person name="Bertrand B."/>
            <person name="de Kochko A."/>
            <person name="Graziosi G."/>
            <person name="Henry R.J."/>
            <person name="Jayarama X."/>
            <person name="Ming R."/>
            <person name="Nagai C."/>
            <person name="Rounsley S."/>
            <person name="Sankoff D."/>
            <person name="Giuliano G."/>
            <person name="Albert V.A."/>
            <person name="Wincker P."/>
            <person name="Lashermes P."/>
        </authorList>
    </citation>
    <scope>NUCLEOTIDE SEQUENCE [LARGE SCALE GENOMIC DNA]</scope>
    <source>
        <strain evidence="15">cv. DH200-94</strain>
    </source>
</reference>
<keyword evidence="7" id="KW-0677">Repeat</keyword>
<evidence type="ECO:0000256" key="5">
    <source>
        <dbReference type="ARBA" id="ARBA00022614"/>
    </source>
</evidence>
<dbReference type="GO" id="GO:0009626">
    <property type="term" value="P:plant-type hypersensitive response"/>
    <property type="evidence" value="ECO:0007669"/>
    <property type="project" value="UniProtKB-KW"/>
</dbReference>
<dbReference type="Gene3D" id="3.80.10.10">
    <property type="entry name" value="Ribonuclease Inhibitor"/>
    <property type="match status" value="1"/>
</dbReference>
<evidence type="ECO:0000256" key="4">
    <source>
        <dbReference type="ARBA" id="ARBA00022490"/>
    </source>
</evidence>
<dbReference type="Gene3D" id="3.40.50.300">
    <property type="entry name" value="P-loop containing nucleotide triphosphate hydrolases"/>
    <property type="match status" value="1"/>
</dbReference>
<protein>
    <submittedName>
        <fullName evidence="14">Uncharacterized protein</fullName>
    </submittedName>
</protein>
<keyword evidence="8" id="KW-0547">Nucleotide-binding</keyword>
<comment type="subcellular location">
    <subcellularLocation>
        <location evidence="2">Cytoplasm</location>
    </subcellularLocation>
</comment>
<evidence type="ECO:0000256" key="2">
    <source>
        <dbReference type="ARBA" id="ARBA00004496"/>
    </source>
</evidence>
<evidence type="ECO:0000256" key="3">
    <source>
        <dbReference type="ARBA" id="ARBA00008894"/>
    </source>
</evidence>
<dbReference type="InterPro" id="IPR002182">
    <property type="entry name" value="NB-ARC"/>
</dbReference>
<keyword evidence="5" id="KW-0433">Leucine-rich repeat</keyword>
<evidence type="ECO:0000256" key="1">
    <source>
        <dbReference type="ARBA" id="ARBA00002074"/>
    </source>
</evidence>
<gene>
    <name evidence="14" type="ORF">GSCOC_T00020642001</name>
</gene>
<keyword evidence="9" id="KW-0611">Plant defense</keyword>
<dbReference type="PRINTS" id="PR00364">
    <property type="entry name" value="DISEASERSIST"/>
</dbReference>
<feature type="domain" description="Disease resistance protein winged helix" evidence="12">
    <location>
        <begin position="231"/>
        <end position="300"/>
    </location>
</feature>
<evidence type="ECO:0000313" key="14">
    <source>
        <dbReference type="EMBL" id="CDP05534.1"/>
    </source>
</evidence>
<comment type="function">
    <text evidence="1">Confers resistance to late blight (Phytophthora infestans) races carrying the avirulence gene Avr1. Resistance proteins guard the plant against pathogens that contain an appropriate avirulence protein via an indirect interaction with this avirulence protein. That triggers a defense system including the hypersensitive response, which restricts the pathogen growth.</text>
</comment>
<evidence type="ECO:0000256" key="7">
    <source>
        <dbReference type="ARBA" id="ARBA00022737"/>
    </source>
</evidence>
<dbReference type="GO" id="GO:0043531">
    <property type="term" value="F:ADP binding"/>
    <property type="evidence" value="ECO:0007669"/>
    <property type="project" value="InterPro"/>
</dbReference>
<dbReference type="Proteomes" id="UP000295252">
    <property type="component" value="Chromosome III"/>
</dbReference>